<evidence type="ECO:0000313" key="3">
    <source>
        <dbReference type="EMBL" id="MFB9345942.1"/>
    </source>
</evidence>
<evidence type="ECO:0000313" key="4">
    <source>
        <dbReference type="Proteomes" id="UP001589753"/>
    </source>
</evidence>
<dbReference type="Proteomes" id="UP001589753">
    <property type="component" value="Unassembled WGS sequence"/>
</dbReference>
<comment type="caution">
    <text evidence="3">The sequence shown here is derived from an EMBL/GenBank/DDBJ whole genome shotgun (WGS) entry which is preliminary data.</text>
</comment>
<feature type="domain" description="IstB-like ATP-binding" evidence="2">
    <location>
        <begin position="19"/>
        <end position="120"/>
    </location>
</feature>
<gene>
    <name evidence="3" type="ORF">ACFFUA_00430</name>
</gene>
<dbReference type="Pfam" id="PF01695">
    <property type="entry name" value="IstB_IS21"/>
    <property type="match status" value="1"/>
</dbReference>
<dbReference type="GO" id="GO:0005524">
    <property type="term" value="F:ATP binding"/>
    <property type="evidence" value="ECO:0007669"/>
    <property type="project" value="UniProtKB-KW"/>
</dbReference>
<organism evidence="3 4">
    <name type="scientific">Streptomyces heliomycini</name>
    <dbReference type="NCBI Taxonomy" id="284032"/>
    <lineage>
        <taxon>Bacteria</taxon>
        <taxon>Bacillati</taxon>
        <taxon>Actinomycetota</taxon>
        <taxon>Actinomycetes</taxon>
        <taxon>Kitasatosporales</taxon>
        <taxon>Streptomycetaceae</taxon>
        <taxon>Streptomyces</taxon>
    </lineage>
</organism>
<reference evidence="3 4" key="1">
    <citation type="submission" date="2024-09" db="EMBL/GenBank/DDBJ databases">
        <authorList>
            <person name="Sun Q."/>
            <person name="Mori K."/>
        </authorList>
    </citation>
    <scope>NUCLEOTIDE SEQUENCE [LARGE SCALE GENOMIC DNA]</scope>
    <source>
        <strain evidence="3 4">JCM 9767</strain>
    </source>
</reference>
<feature type="region of interest" description="Disordered" evidence="1">
    <location>
        <begin position="103"/>
        <end position="122"/>
    </location>
</feature>
<sequence>MNSRPASSPRWTCCGRSAATEELRRRRRPIGAGRFPRPKRPEDFRFGNPHVSPGIIGGLKNPVRVQEGRPLVLTGDGGTGRTRLLIGVGTAIAGAVLSVRRTTTAAPVNELAEAERGSRKTR</sequence>
<keyword evidence="3" id="KW-0547">Nucleotide-binding</keyword>
<keyword evidence="3" id="KW-0067">ATP-binding</keyword>
<evidence type="ECO:0000259" key="2">
    <source>
        <dbReference type="Pfam" id="PF01695"/>
    </source>
</evidence>
<proteinExistence type="predicted"/>
<feature type="compositionally biased region" description="Polar residues" evidence="1">
    <location>
        <begin position="1"/>
        <end position="10"/>
    </location>
</feature>
<name>A0ABV5L1A5_9ACTN</name>
<feature type="region of interest" description="Disordered" evidence="1">
    <location>
        <begin position="1"/>
        <end position="61"/>
    </location>
</feature>
<dbReference type="InterPro" id="IPR002611">
    <property type="entry name" value="IstB_ATP-bd"/>
</dbReference>
<accession>A0ABV5L1A5</accession>
<dbReference type="RefSeq" id="WP_380953952.1">
    <property type="nucleotide sequence ID" value="NZ_JBHMDI010000001.1"/>
</dbReference>
<dbReference type="EMBL" id="JBHMDI010000001">
    <property type="protein sequence ID" value="MFB9345942.1"/>
    <property type="molecule type" value="Genomic_DNA"/>
</dbReference>
<protein>
    <submittedName>
        <fullName evidence="3">ATP-binding protein</fullName>
    </submittedName>
</protein>
<keyword evidence="4" id="KW-1185">Reference proteome</keyword>
<evidence type="ECO:0000256" key="1">
    <source>
        <dbReference type="SAM" id="MobiDB-lite"/>
    </source>
</evidence>
<feature type="compositionally biased region" description="Basic and acidic residues" evidence="1">
    <location>
        <begin position="113"/>
        <end position="122"/>
    </location>
</feature>